<protein>
    <submittedName>
        <fullName evidence="2">Uncharacterized protein</fullName>
    </submittedName>
</protein>
<name>A0A518BUW3_9BACT</name>
<dbReference type="RefSeq" id="WP_145444906.1">
    <property type="nucleotide sequence ID" value="NZ_CP036280.1"/>
</dbReference>
<proteinExistence type="predicted"/>
<dbReference type="Proteomes" id="UP000320386">
    <property type="component" value="Chromosome"/>
</dbReference>
<organism evidence="2 3">
    <name type="scientific">Mucisphaera calidilacus</name>
    <dbReference type="NCBI Taxonomy" id="2527982"/>
    <lineage>
        <taxon>Bacteria</taxon>
        <taxon>Pseudomonadati</taxon>
        <taxon>Planctomycetota</taxon>
        <taxon>Phycisphaerae</taxon>
        <taxon>Phycisphaerales</taxon>
        <taxon>Phycisphaeraceae</taxon>
        <taxon>Mucisphaera</taxon>
    </lineage>
</organism>
<feature type="signal peptide" evidence="1">
    <location>
        <begin position="1"/>
        <end position="23"/>
    </location>
</feature>
<evidence type="ECO:0000313" key="2">
    <source>
        <dbReference type="EMBL" id="QDU70756.1"/>
    </source>
</evidence>
<evidence type="ECO:0000256" key="1">
    <source>
        <dbReference type="SAM" id="SignalP"/>
    </source>
</evidence>
<sequence length="167" mass="18037" precursor="true">MRVSSVLSCALAALFVFSAPVVAQDGPEAPEKPQRPIVERGPVEMARHCVIHINAGTKHVIASNRATAHKSVKLMERLVEDEKPGAALAVGKRGIETITKRSKRAIGYINAVCDRCLERLEGHPVSAMVEEACEKAKDAIKATTGNLLEKIRDAAPERPETDPEPAE</sequence>
<dbReference type="EMBL" id="CP036280">
    <property type="protein sequence ID" value="QDU70756.1"/>
    <property type="molecule type" value="Genomic_DNA"/>
</dbReference>
<feature type="chain" id="PRO_5021856614" evidence="1">
    <location>
        <begin position="24"/>
        <end position="167"/>
    </location>
</feature>
<evidence type="ECO:0000313" key="3">
    <source>
        <dbReference type="Proteomes" id="UP000320386"/>
    </source>
</evidence>
<dbReference type="AlphaFoldDB" id="A0A518BUW3"/>
<gene>
    <name evidence="2" type="ORF">Pan265_05910</name>
</gene>
<keyword evidence="1" id="KW-0732">Signal</keyword>
<accession>A0A518BUW3</accession>
<keyword evidence="3" id="KW-1185">Reference proteome</keyword>
<dbReference type="KEGG" id="mcad:Pan265_05910"/>
<reference evidence="2 3" key="1">
    <citation type="submission" date="2019-02" db="EMBL/GenBank/DDBJ databases">
        <title>Deep-cultivation of Planctomycetes and their phenomic and genomic characterization uncovers novel biology.</title>
        <authorList>
            <person name="Wiegand S."/>
            <person name="Jogler M."/>
            <person name="Boedeker C."/>
            <person name="Pinto D."/>
            <person name="Vollmers J."/>
            <person name="Rivas-Marin E."/>
            <person name="Kohn T."/>
            <person name="Peeters S.H."/>
            <person name="Heuer A."/>
            <person name="Rast P."/>
            <person name="Oberbeckmann S."/>
            <person name="Bunk B."/>
            <person name="Jeske O."/>
            <person name="Meyerdierks A."/>
            <person name="Storesund J.E."/>
            <person name="Kallscheuer N."/>
            <person name="Luecker S."/>
            <person name="Lage O.M."/>
            <person name="Pohl T."/>
            <person name="Merkel B.J."/>
            <person name="Hornburger P."/>
            <person name="Mueller R.-W."/>
            <person name="Bruemmer F."/>
            <person name="Labrenz M."/>
            <person name="Spormann A.M."/>
            <person name="Op den Camp H."/>
            <person name="Overmann J."/>
            <person name="Amann R."/>
            <person name="Jetten M.S.M."/>
            <person name="Mascher T."/>
            <person name="Medema M.H."/>
            <person name="Devos D.P."/>
            <person name="Kaster A.-K."/>
            <person name="Ovreas L."/>
            <person name="Rohde M."/>
            <person name="Galperin M.Y."/>
            <person name="Jogler C."/>
        </authorList>
    </citation>
    <scope>NUCLEOTIDE SEQUENCE [LARGE SCALE GENOMIC DNA]</scope>
    <source>
        <strain evidence="2 3">Pan265</strain>
    </source>
</reference>